<sequence>MNDRMTNDERLVQHADDAYEAIRALNHGTYRTIPAPLAYSLLGNLQGAGFGLAQLAGQIAGGLRDSLTTYDVYDNNRDPKASVAMAAEALRQAAEHARRTAELLAAAQLAINAQGYHLPDDDEEIQR</sequence>
<evidence type="ECO:0000313" key="1">
    <source>
        <dbReference type="EMBL" id="XBV26514.1"/>
    </source>
</evidence>
<proteinExistence type="predicted"/>
<name>A0AAU7THW1_9ACTN</name>
<accession>A0AAU7THW1</accession>
<dbReference type="RefSeq" id="WP_350279313.1">
    <property type="nucleotide sequence ID" value="NZ_CP158165.1"/>
</dbReference>
<dbReference type="EMBL" id="CP158165">
    <property type="protein sequence ID" value="XBV26514.1"/>
    <property type="molecule type" value="Genomic_DNA"/>
</dbReference>
<protein>
    <recommendedName>
        <fullName evidence="2">ESX-1 secretion-associated protein</fullName>
    </recommendedName>
</protein>
<gene>
    <name evidence="1" type="ORF">ABN611_08800</name>
</gene>
<reference evidence="1" key="1">
    <citation type="submission" date="2024-06" db="EMBL/GenBank/DDBJ databases">
        <title>Kribbella sp. strain HUAS MG21 genome sequences.</title>
        <authorList>
            <person name="Mo P."/>
        </authorList>
    </citation>
    <scope>NUCLEOTIDE SEQUENCE</scope>
    <source>
        <strain evidence="1">HUAS MG21</strain>
    </source>
</reference>
<evidence type="ECO:0008006" key="2">
    <source>
        <dbReference type="Google" id="ProtNLM"/>
    </source>
</evidence>
<dbReference type="AlphaFoldDB" id="A0AAU7THW1"/>
<organism evidence="1">
    <name type="scientific">Kribbella sp. HUAS MG21</name>
    <dbReference type="NCBI Taxonomy" id="3160966"/>
    <lineage>
        <taxon>Bacteria</taxon>
        <taxon>Bacillati</taxon>
        <taxon>Actinomycetota</taxon>
        <taxon>Actinomycetes</taxon>
        <taxon>Propionibacteriales</taxon>
        <taxon>Kribbellaceae</taxon>
        <taxon>Kribbella</taxon>
    </lineage>
</organism>